<keyword evidence="2" id="KW-1185">Reference proteome</keyword>
<name>A0A5N6LZA3_9ASTR</name>
<accession>A0A5N6LZA3</accession>
<sequence>MNLQAPTLSPIVDSTPGLLPFDDSAPPTVVVGSPILNLVEVNTTSGDGGRDLVVSAQTLPTYVQVFSITNGADGAQEAADWPSWLTLAQGKQLKDGCHKMDNSHEELEKIQARSFY</sequence>
<organism evidence="1 2">
    <name type="scientific">Mikania micrantha</name>
    <name type="common">bitter vine</name>
    <dbReference type="NCBI Taxonomy" id="192012"/>
    <lineage>
        <taxon>Eukaryota</taxon>
        <taxon>Viridiplantae</taxon>
        <taxon>Streptophyta</taxon>
        <taxon>Embryophyta</taxon>
        <taxon>Tracheophyta</taxon>
        <taxon>Spermatophyta</taxon>
        <taxon>Magnoliopsida</taxon>
        <taxon>eudicotyledons</taxon>
        <taxon>Gunneridae</taxon>
        <taxon>Pentapetalae</taxon>
        <taxon>asterids</taxon>
        <taxon>campanulids</taxon>
        <taxon>Asterales</taxon>
        <taxon>Asteraceae</taxon>
        <taxon>Asteroideae</taxon>
        <taxon>Heliantheae alliance</taxon>
        <taxon>Eupatorieae</taxon>
        <taxon>Mikania</taxon>
    </lineage>
</organism>
<comment type="caution">
    <text evidence="1">The sequence shown here is derived from an EMBL/GenBank/DDBJ whole genome shotgun (WGS) entry which is preliminary data.</text>
</comment>
<gene>
    <name evidence="1" type="ORF">E3N88_34840</name>
</gene>
<evidence type="ECO:0000313" key="1">
    <source>
        <dbReference type="EMBL" id="KAD3066960.1"/>
    </source>
</evidence>
<reference evidence="1 2" key="1">
    <citation type="submission" date="2019-05" db="EMBL/GenBank/DDBJ databases">
        <title>Mikania micrantha, genome provides insights into the molecular mechanism of rapid growth.</title>
        <authorList>
            <person name="Liu B."/>
        </authorList>
    </citation>
    <scope>NUCLEOTIDE SEQUENCE [LARGE SCALE GENOMIC DNA]</scope>
    <source>
        <strain evidence="1">NLD-2019</strain>
        <tissue evidence="1">Leaf</tissue>
    </source>
</reference>
<proteinExistence type="predicted"/>
<dbReference type="Proteomes" id="UP000326396">
    <property type="component" value="Linkage Group LG7"/>
</dbReference>
<protein>
    <submittedName>
        <fullName evidence="1">Uncharacterized protein</fullName>
    </submittedName>
</protein>
<dbReference type="AlphaFoldDB" id="A0A5N6LZA3"/>
<evidence type="ECO:0000313" key="2">
    <source>
        <dbReference type="Proteomes" id="UP000326396"/>
    </source>
</evidence>
<dbReference type="EMBL" id="SZYD01000017">
    <property type="protein sequence ID" value="KAD3066960.1"/>
    <property type="molecule type" value="Genomic_DNA"/>
</dbReference>